<dbReference type="AlphaFoldDB" id="A0A838BPT1"/>
<comment type="caution">
    <text evidence="1">The sequence shown here is derived from an EMBL/GenBank/DDBJ whole genome shotgun (WGS) entry which is preliminary data.</text>
</comment>
<gene>
    <name evidence="1" type="ORF">H0S73_12475</name>
</gene>
<evidence type="ECO:0000313" key="1">
    <source>
        <dbReference type="EMBL" id="MBA1156943.1"/>
    </source>
</evidence>
<organism evidence="1 2">
    <name type="scientific">Microvirga mediterraneensis</name>
    <dbReference type="NCBI Taxonomy" id="2754695"/>
    <lineage>
        <taxon>Bacteria</taxon>
        <taxon>Pseudomonadati</taxon>
        <taxon>Pseudomonadota</taxon>
        <taxon>Alphaproteobacteria</taxon>
        <taxon>Hyphomicrobiales</taxon>
        <taxon>Methylobacteriaceae</taxon>
        <taxon>Microvirga</taxon>
    </lineage>
</organism>
<accession>A0A838BPT1</accession>
<sequence>MSRPKKNSHKLTVEQVLDIRLRYAVGDRRWTKIGRLYGVKADAVRNAAWGVPYKDLPMPPGWRS</sequence>
<dbReference type="EMBL" id="JACDXJ010000001">
    <property type="protein sequence ID" value="MBA1156943.1"/>
    <property type="molecule type" value="Genomic_DNA"/>
</dbReference>
<name>A0A838BPT1_9HYPH</name>
<dbReference type="Proteomes" id="UP000572984">
    <property type="component" value="Unassembled WGS sequence"/>
</dbReference>
<reference evidence="1 2" key="1">
    <citation type="submission" date="2020-07" db="EMBL/GenBank/DDBJ databases">
        <title>Draft genome and description of Microvirga mediterraneensis Marseille-Q2068 sp. nov.</title>
        <authorList>
            <person name="Boxberger M."/>
        </authorList>
    </citation>
    <scope>NUCLEOTIDE SEQUENCE [LARGE SCALE GENOMIC DNA]</scope>
    <source>
        <strain evidence="1 2">Marseille-Q2068</strain>
    </source>
</reference>
<dbReference type="RefSeq" id="WP_181052464.1">
    <property type="nucleotide sequence ID" value="NZ_JACDXJ010000001.1"/>
</dbReference>
<evidence type="ECO:0000313" key="2">
    <source>
        <dbReference type="Proteomes" id="UP000572984"/>
    </source>
</evidence>
<keyword evidence="2" id="KW-1185">Reference proteome</keyword>
<proteinExistence type="predicted"/>
<protein>
    <submittedName>
        <fullName evidence="1">Uncharacterized protein</fullName>
    </submittedName>
</protein>